<dbReference type="AlphaFoldDB" id="A0A518DFS3"/>
<protein>
    <submittedName>
        <fullName evidence="3">DNA utilization protein GntX</fullName>
    </submittedName>
</protein>
<dbReference type="SUPFAM" id="SSF53271">
    <property type="entry name" value="PRTase-like"/>
    <property type="match status" value="1"/>
</dbReference>
<dbReference type="PANTHER" id="PTHR47505">
    <property type="entry name" value="DNA UTILIZATION PROTEIN YHGH"/>
    <property type="match status" value="1"/>
</dbReference>
<evidence type="ECO:0000313" key="4">
    <source>
        <dbReference type="Proteomes" id="UP000317429"/>
    </source>
</evidence>
<evidence type="ECO:0000256" key="1">
    <source>
        <dbReference type="ARBA" id="ARBA00008007"/>
    </source>
</evidence>
<feature type="domain" description="Phosphoribosyltransferase" evidence="2">
    <location>
        <begin position="161"/>
        <end position="251"/>
    </location>
</feature>
<organism evidence="3 4">
    <name type="scientific">Pirellulimonas nuda</name>
    <dbReference type="NCBI Taxonomy" id="2528009"/>
    <lineage>
        <taxon>Bacteria</taxon>
        <taxon>Pseudomonadati</taxon>
        <taxon>Planctomycetota</taxon>
        <taxon>Planctomycetia</taxon>
        <taxon>Pirellulales</taxon>
        <taxon>Lacipirellulaceae</taxon>
        <taxon>Pirellulimonas</taxon>
    </lineage>
</organism>
<proteinExistence type="inferred from homology"/>
<dbReference type="Pfam" id="PF00156">
    <property type="entry name" value="Pribosyltran"/>
    <property type="match status" value="1"/>
</dbReference>
<keyword evidence="4" id="KW-1185">Reference proteome</keyword>
<dbReference type="OrthoDB" id="9779910at2"/>
<sequence>MAVPMQVSSPPVVRRHPAWGAVRDALFPPVCVACQCGLSPPGSDLLFCQGCTEAMPLFDAIGCPRCGGPSPAADAGGCGLCRRTPLRFDAAYTAGAYDGLLRLMVLRAKRPIGEAVASALGELIWRTRGDELLAERIDQVAFVPMHWGRRLLRGTNAPEQIAARLAERLAVPVTPVLRRVRYTPPQAGLAQTERIRSVRGATALARGYFLAPPSVAGRRVLVVDDVLTTGSTLSDAARALKRGAAARVVAVAAARTL</sequence>
<reference evidence="3 4" key="1">
    <citation type="submission" date="2019-02" db="EMBL/GenBank/DDBJ databases">
        <title>Deep-cultivation of Planctomycetes and their phenomic and genomic characterization uncovers novel biology.</title>
        <authorList>
            <person name="Wiegand S."/>
            <person name="Jogler M."/>
            <person name="Boedeker C."/>
            <person name="Pinto D."/>
            <person name="Vollmers J."/>
            <person name="Rivas-Marin E."/>
            <person name="Kohn T."/>
            <person name="Peeters S.H."/>
            <person name="Heuer A."/>
            <person name="Rast P."/>
            <person name="Oberbeckmann S."/>
            <person name="Bunk B."/>
            <person name="Jeske O."/>
            <person name="Meyerdierks A."/>
            <person name="Storesund J.E."/>
            <person name="Kallscheuer N."/>
            <person name="Luecker S."/>
            <person name="Lage O.M."/>
            <person name="Pohl T."/>
            <person name="Merkel B.J."/>
            <person name="Hornburger P."/>
            <person name="Mueller R.-W."/>
            <person name="Bruemmer F."/>
            <person name="Labrenz M."/>
            <person name="Spormann A.M."/>
            <person name="Op den Camp H."/>
            <person name="Overmann J."/>
            <person name="Amann R."/>
            <person name="Jetten M.S.M."/>
            <person name="Mascher T."/>
            <person name="Medema M.H."/>
            <person name="Devos D.P."/>
            <person name="Kaster A.-K."/>
            <person name="Ovreas L."/>
            <person name="Rohde M."/>
            <person name="Galperin M.Y."/>
            <person name="Jogler C."/>
        </authorList>
    </citation>
    <scope>NUCLEOTIDE SEQUENCE [LARGE SCALE GENOMIC DNA]</scope>
    <source>
        <strain evidence="3 4">Pla175</strain>
    </source>
</reference>
<dbReference type="RefSeq" id="WP_145288585.1">
    <property type="nucleotide sequence ID" value="NZ_CP036291.1"/>
</dbReference>
<dbReference type="InterPro" id="IPR000836">
    <property type="entry name" value="PRTase_dom"/>
</dbReference>
<dbReference type="EMBL" id="CP036291">
    <property type="protein sequence ID" value="QDU90325.1"/>
    <property type="molecule type" value="Genomic_DNA"/>
</dbReference>
<dbReference type="Gene3D" id="3.40.50.2020">
    <property type="match status" value="1"/>
</dbReference>
<dbReference type="PANTHER" id="PTHR47505:SF1">
    <property type="entry name" value="DNA UTILIZATION PROTEIN YHGH"/>
    <property type="match status" value="1"/>
</dbReference>
<comment type="similarity">
    <text evidence="1">Belongs to the ComF/GntX family.</text>
</comment>
<dbReference type="InterPro" id="IPR029057">
    <property type="entry name" value="PRTase-like"/>
</dbReference>
<dbReference type="Proteomes" id="UP000317429">
    <property type="component" value="Chromosome"/>
</dbReference>
<gene>
    <name evidence="3" type="ORF">Pla175_37280</name>
</gene>
<name>A0A518DFS3_9BACT</name>
<dbReference type="InterPro" id="IPR051910">
    <property type="entry name" value="ComF/GntX_DNA_util-trans"/>
</dbReference>
<dbReference type="CDD" id="cd06223">
    <property type="entry name" value="PRTases_typeI"/>
    <property type="match status" value="1"/>
</dbReference>
<evidence type="ECO:0000259" key="2">
    <source>
        <dbReference type="Pfam" id="PF00156"/>
    </source>
</evidence>
<evidence type="ECO:0000313" key="3">
    <source>
        <dbReference type="EMBL" id="QDU90325.1"/>
    </source>
</evidence>
<accession>A0A518DFS3</accession>
<dbReference type="KEGG" id="pnd:Pla175_37280"/>